<dbReference type="PANTHER" id="PTHR44858">
    <property type="entry name" value="TETRATRICOPEPTIDE REPEAT PROTEIN 6"/>
    <property type="match status" value="1"/>
</dbReference>
<evidence type="ECO:0000256" key="1">
    <source>
        <dbReference type="ARBA" id="ARBA00022737"/>
    </source>
</evidence>
<feature type="chain" id="PRO_5046872694" evidence="4">
    <location>
        <begin position="22"/>
        <end position="243"/>
    </location>
</feature>
<evidence type="ECO:0000313" key="5">
    <source>
        <dbReference type="EMBL" id="MFD0963678.1"/>
    </source>
</evidence>
<dbReference type="RefSeq" id="WP_377714626.1">
    <property type="nucleotide sequence ID" value="NZ_JBHTJM010000006.1"/>
</dbReference>
<dbReference type="InterPro" id="IPR011990">
    <property type="entry name" value="TPR-like_helical_dom_sf"/>
</dbReference>
<dbReference type="SMART" id="SM00028">
    <property type="entry name" value="TPR"/>
    <property type="match status" value="3"/>
</dbReference>
<keyword evidence="2 3" id="KW-0802">TPR repeat</keyword>
<evidence type="ECO:0000256" key="4">
    <source>
        <dbReference type="SAM" id="SignalP"/>
    </source>
</evidence>
<feature type="signal peptide" evidence="4">
    <location>
        <begin position="1"/>
        <end position="21"/>
    </location>
</feature>
<sequence length="243" mass="28414">MKNITQILIFTLLLTSCSVKWANNIADKGHREECINNYEKAMKIYNSGIRWNKNSAELYWRRGNLHARNENHNLAIIDLTKSIEIDSVFNTGYAYWDRAISKENLGDLEGALSDFDNAILINPNKSNFYFFRGTLKYKLADYNGSHADFNNAIKIWDNYYLARSWRSTLRVELKDYNGAMEDYKYLRFSKKDENNPNKAWEYRYRGIAKYNTGDKIGACKDWTVASKHGDSISINRIKKHCIK</sequence>
<name>A0ABW3I1M0_9FLAO</name>
<organism evidence="5 6">
    <name type="scientific">Pseudofulvibacter geojedonensis</name>
    <dbReference type="NCBI Taxonomy" id="1123758"/>
    <lineage>
        <taxon>Bacteria</taxon>
        <taxon>Pseudomonadati</taxon>
        <taxon>Bacteroidota</taxon>
        <taxon>Flavobacteriia</taxon>
        <taxon>Flavobacteriales</taxon>
        <taxon>Flavobacteriaceae</taxon>
        <taxon>Pseudofulvibacter</taxon>
    </lineage>
</organism>
<dbReference type="EMBL" id="JBHTJM010000006">
    <property type="protein sequence ID" value="MFD0963678.1"/>
    <property type="molecule type" value="Genomic_DNA"/>
</dbReference>
<evidence type="ECO:0000256" key="3">
    <source>
        <dbReference type="PROSITE-ProRule" id="PRU00339"/>
    </source>
</evidence>
<dbReference type="InterPro" id="IPR019734">
    <property type="entry name" value="TPR_rpt"/>
</dbReference>
<proteinExistence type="predicted"/>
<evidence type="ECO:0000313" key="6">
    <source>
        <dbReference type="Proteomes" id="UP001596997"/>
    </source>
</evidence>
<comment type="caution">
    <text evidence="5">The sequence shown here is derived from an EMBL/GenBank/DDBJ whole genome shotgun (WGS) entry which is preliminary data.</text>
</comment>
<evidence type="ECO:0000256" key="2">
    <source>
        <dbReference type="ARBA" id="ARBA00022803"/>
    </source>
</evidence>
<dbReference type="Proteomes" id="UP001596997">
    <property type="component" value="Unassembled WGS sequence"/>
</dbReference>
<keyword evidence="1" id="KW-0677">Repeat</keyword>
<feature type="repeat" description="TPR" evidence="3">
    <location>
        <begin position="92"/>
        <end position="125"/>
    </location>
</feature>
<dbReference type="PANTHER" id="PTHR44858:SF1">
    <property type="entry name" value="UDP-N-ACETYLGLUCOSAMINE--PEPTIDE N-ACETYLGLUCOSAMINYLTRANSFERASE SPINDLY-RELATED"/>
    <property type="match status" value="1"/>
</dbReference>
<gene>
    <name evidence="5" type="ORF">ACFQ1O_06650</name>
</gene>
<dbReference type="PROSITE" id="PS50005">
    <property type="entry name" value="TPR"/>
    <property type="match status" value="1"/>
</dbReference>
<dbReference type="PROSITE" id="PS51257">
    <property type="entry name" value="PROKAR_LIPOPROTEIN"/>
    <property type="match status" value="1"/>
</dbReference>
<protein>
    <submittedName>
        <fullName evidence="5">Tetratricopeptide repeat protein</fullName>
    </submittedName>
</protein>
<dbReference type="Pfam" id="PF13181">
    <property type="entry name" value="TPR_8"/>
    <property type="match status" value="1"/>
</dbReference>
<dbReference type="InterPro" id="IPR050498">
    <property type="entry name" value="Ycf3"/>
</dbReference>
<dbReference type="Gene3D" id="1.25.40.10">
    <property type="entry name" value="Tetratricopeptide repeat domain"/>
    <property type="match status" value="2"/>
</dbReference>
<keyword evidence="6" id="KW-1185">Reference proteome</keyword>
<dbReference type="SUPFAM" id="SSF48452">
    <property type="entry name" value="TPR-like"/>
    <property type="match status" value="1"/>
</dbReference>
<keyword evidence="4" id="KW-0732">Signal</keyword>
<accession>A0ABW3I1M0</accession>
<reference evidence="6" key="1">
    <citation type="journal article" date="2019" name="Int. J. Syst. Evol. Microbiol.">
        <title>The Global Catalogue of Microorganisms (GCM) 10K type strain sequencing project: providing services to taxonomists for standard genome sequencing and annotation.</title>
        <authorList>
            <consortium name="The Broad Institute Genomics Platform"/>
            <consortium name="The Broad Institute Genome Sequencing Center for Infectious Disease"/>
            <person name="Wu L."/>
            <person name="Ma J."/>
        </authorList>
    </citation>
    <scope>NUCLEOTIDE SEQUENCE [LARGE SCALE GENOMIC DNA]</scope>
    <source>
        <strain evidence="6">CCUG 62114</strain>
    </source>
</reference>